<dbReference type="Proteomes" id="UP000436088">
    <property type="component" value="Unassembled WGS sequence"/>
</dbReference>
<evidence type="ECO:0000259" key="5">
    <source>
        <dbReference type="Pfam" id="PF00931"/>
    </source>
</evidence>
<dbReference type="PANTHER" id="PTHR23155">
    <property type="entry name" value="DISEASE RESISTANCE PROTEIN RP"/>
    <property type="match status" value="1"/>
</dbReference>
<protein>
    <submittedName>
        <fullName evidence="7">Uncharacterized protein</fullName>
    </submittedName>
</protein>
<dbReference type="SUPFAM" id="SSF52540">
    <property type="entry name" value="P-loop containing nucleoside triphosphate hydrolases"/>
    <property type="match status" value="1"/>
</dbReference>
<keyword evidence="4" id="KW-0732">Signal</keyword>
<organism evidence="7 8">
    <name type="scientific">Hibiscus syriacus</name>
    <name type="common">Rose of Sharon</name>
    <dbReference type="NCBI Taxonomy" id="106335"/>
    <lineage>
        <taxon>Eukaryota</taxon>
        <taxon>Viridiplantae</taxon>
        <taxon>Streptophyta</taxon>
        <taxon>Embryophyta</taxon>
        <taxon>Tracheophyta</taxon>
        <taxon>Spermatophyta</taxon>
        <taxon>Magnoliopsida</taxon>
        <taxon>eudicotyledons</taxon>
        <taxon>Gunneridae</taxon>
        <taxon>Pentapetalae</taxon>
        <taxon>rosids</taxon>
        <taxon>malvids</taxon>
        <taxon>Malvales</taxon>
        <taxon>Malvaceae</taxon>
        <taxon>Malvoideae</taxon>
        <taxon>Hibiscus</taxon>
    </lineage>
</organism>
<evidence type="ECO:0000256" key="2">
    <source>
        <dbReference type="ARBA" id="ARBA00022741"/>
    </source>
</evidence>
<comment type="caution">
    <text evidence="7">The sequence shown here is derived from an EMBL/GenBank/DDBJ whole genome shotgun (WGS) entry which is preliminary data.</text>
</comment>
<dbReference type="Gene3D" id="1.20.5.4130">
    <property type="match status" value="1"/>
</dbReference>
<dbReference type="GO" id="GO:0043531">
    <property type="term" value="F:ADP binding"/>
    <property type="evidence" value="ECO:0007669"/>
    <property type="project" value="InterPro"/>
</dbReference>
<evidence type="ECO:0000256" key="4">
    <source>
        <dbReference type="SAM" id="SignalP"/>
    </source>
</evidence>
<sequence>MVCVACLPSLSLQATVAVFHPKQEDRYCQAFVSLKKKKTILLLFNWNFFSQWSYQLYRSNNKQIIFVLENEASLLTEVGTEIDEIKLELRPLRFLEVSEGRSVVASNEIDNQWIASIRDIACEVEDVVDNSCTTSTSNNGGRETNDTEFFVRNQKISDQLGGENHRNNWVKNLSESALFLKDDDLVGIDKAQQQLLGWLGQELQRTMTSVPIQVHDQRALRKAKEKIDPKINLDSLSYRELLEALVSFLEPRRYLIVIYDVWSNQLWQDISIALPANRNGSRILLTTRKEDVASFESGTVNNILRLKPLPSDESLALCARKLLLARVDNARHILNLQQEWIRKAKECKMHDILREFAVSISKSIKFVAKSDGMEEVEDDGTPVVDRSKEKR</sequence>
<evidence type="ECO:0000256" key="3">
    <source>
        <dbReference type="ARBA" id="ARBA00022821"/>
    </source>
</evidence>
<keyword evidence="3" id="KW-0611">Plant defense</keyword>
<keyword evidence="1" id="KW-0677">Repeat</keyword>
<evidence type="ECO:0000259" key="6">
    <source>
        <dbReference type="Pfam" id="PF18052"/>
    </source>
</evidence>
<dbReference type="GO" id="GO:0098542">
    <property type="term" value="P:defense response to other organism"/>
    <property type="evidence" value="ECO:0007669"/>
    <property type="project" value="TreeGrafter"/>
</dbReference>
<proteinExistence type="predicted"/>
<feature type="signal peptide" evidence="4">
    <location>
        <begin position="1"/>
        <end position="17"/>
    </location>
</feature>
<dbReference type="Pfam" id="PF00931">
    <property type="entry name" value="NB-ARC"/>
    <property type="match status" value="1"/>
</dbReference>
<dbReference type="InterPro" id="IPR027417">
    <property type="entry name" value="P-loop_NTPase"/>
</dbReference>
<dbReference type="EMBL" id="VEPZ02001787">
    <property type="protein sequence ID" value="KAE8654429.1"/>
    <property type="molecule type" value="Genomic_DNA"/>
</dbReference>
<keyword evidence="2" id="KW-0547">Nucleotide-binding</keyword>
<evidence type="ECO:0000256" key="1">
    <source>
        <dbReference type="ARBA" id="ARBA00022737"/>
    </source>
</evidence>
<feature type="chain" id="PRO_5025572733" evidence="4">
    <location>
        <begin position="18"/>
        <end position="391"/>
    </location>
</feature>
<dbReference type="AlphaFoldDB" id="A0A6A2X7Q3"/>
<accession>A0A6A2X7Q3</accession>
<feature type="domain" description="NB-ARC" evidence="5">
    <location>
        <begin position="232"/>
        <end position="321"/>
    </location>
</feature>
<dbReference type="InterPro" id="IPR002182">
    <property type="entry name" value="NB-ARC"/>
</dbReference>
<dbReference type="PANTHER" id="PTHR23155:SF1205">
    <property type="entry name" value="DISEASE RESISTANCE PROTEIN RPM1"/>
    <property type="match status" value="1"/>
</dbReference>
<dbReference type="InterPro" id="IPR044974">
    <property type="entry name" value="Disease_R_plants"/>
</dbReference>
<evidence type="ECO:0000313" key="7">
    <source>
        <dbReference type="EMBL" id="KAE8654429.1"/>
    </source>
</evidence>
<evidence type="ECO:0000313" key="8">
    <source>
        <dbReference type="Proteomes" id="UP000436088"/>
    </source>
</evidence>
<dbReference type="InterPro" id="IPR041118">
    <property type="entry name" value="Rx_N"/>
</dbReference>
<keyword evidence="8" id="KW-1185">Reference proteome</keyword>
<dbReference type="Gene3D" id="3.40.50.300">
    <property type="entry name" value="P-loop containing nucleotide triphosphate hydrolases"/>
    <property type="match status" value="1"/>
</dbReference>
<feature type="domain" description="Disease resistance N-terminal" evidence="6">
    <location>
        <begin position="67"/>
        <end position="139"/>
    </location>
</feature>
<name>A0A6A2X7Q3_HIBSY</name>
<gene>
    <name evidence="7" type="ORF">F3Y22_tig00117048pilonHSYRG00240</name>
</gene>
<dbReference type="Pfam" id="PF18052">
    <property type="entry name" value="Rx_N"/>
    <property type="match status" value="1"/>
</dbReference>
<reference evidence="7" key="1">
    <citation type="submission" date="2019-09" db="EMBL/GenBank/DDBJ databases">
        <title>Draft genome information of white flower Hibiscus syriacus.</title>
        <authorList>
            <person name="Kim Y.-M."/>
        </authorList>
    </citation>
    <scope>NUCLEOTIDE SEQUENCE [LARGE SCALE GENOMIC DNA]</scope>
    <source>
        <strain evidence="7">YM2019G1</strain>
    </source>
</reference>